<dbReference type="EMBL" id="PVUE01000003">
    <property type="protein sequence ID" value="PRZ43157.1"/>
    <property type="molecule type" value="Genomic_DNA"/>
</dbReference>
<accession>A0A2T1A3U8</accession>
<dbReference type="OrthoDB" id="9807214at2"/>
<gene>
    <name evidence="2" type="ORF">CLV47_103215</name>
</gene>
<sequence>MRSVLTSKWLTWHAVCVIYLAVCVLAFLWQFDKAESSAGDWQNILYAIQWPIFALMGLYGWGRSIWMHFHPPGANEPALLWDEPDPGRVIHDVRPKAITSRPHYSDYIGPEDPETAAYNEHLRALNEKAAQEQEV</sequence>
<proteinExistence type="predicted"/>
<evidence type="ECO:0000256" key="1">
    <source>
        <dbReference type="SAM" id="Phobius"/>
    </source>
</evidence>
<comment type="caution">
    <text evidence="2">The sequence shown here is derived from an EMBL/GenBank/DDBJ whole genome shotgun (WGS) entry which is preliminary data.</text>
</comment>
<reference evidence="2 3" key="1">
    <citation type="submission" date="2018-03" db="EMBL/GenBank/DDBJ databases">
        <title>Genomic Encyclopedia of Archaeal and Bacterial Type Strains, Phase II (KMG-II): from individual species to whole genera.</title>
        <authorList>
            <person name="Goeker M."/>
        </authorList>
    </citation>
    <scope>NUCLEOTIDE SEQUENCE [LARGE SCALE GENOMIC DNA]</scope>
    <source>
        <strain evidence="2 3">DSM 100065</strain>
    </source>
</reference>
<feature type="transmembrane region" description="Helical" evidence="1">
    <location>
        <begin position="12"/>
        <end position="31"/>
    </location>
</feature>
<keyword evidence="1" id="KW-0472">Membrane</keyword>
<evidence type="ECO:0000313" key="3">
    <source>
        <dbReference type="Proteomes" id="UP000237752"/>
    </source>
</evidence>
<dbReference type="Proteomes" id="UP000237752">
    <property type="component" value="Unassembled WGS sequence"/>
</dbReference>
<protein>
    <recommendedName>
        <fullName evidence="4">DNA-binding transcriptional regulator of glucitol operon</fullName>
    </recommendedName>
</protein>
<organism evidence="2 3">
    <name type="scientific">Antricoccus suffuscus</name>
    <dbReference type="NCBI Taxonomy" id="1629062"/>
    <lineage>
        <taxon>Bacteria</taxon>
        <taxon>Bacillati</taxon>
        <taxon>Actinomycetota</taxon>
        <taxon>Actinomycetes</taxon>
        <taxon>Geodermatophilales</taxon>
        <taxon>Antricoccaceae</taxon>
        <taxon>Antricoccus</taxon>
    </lineage>
</organism>
<dbReference type="AlphaFoldDB" id="A0A2T1A3U8"/>
<evidence type="ECO:0008006" key="4">
    <source>
        <dbReference type="Google" id="ProtNLM"/>
    </source>
</evidence>
<dbReference type="RefSeq" id="WP_106348116.1">
    <property type="nucleotide sequence ID" value="NZ_PVUE01000003.1"/>
</dbReference>
<name>A0A2T1A3U8_9ACTN</name>
<keyword evidence="1" id="KW-0812">Transmembrane</keyword>
<keyword evidence="3" id="KW-1185">Reference proteome</keyword>
<evidence type="ECO:0000313" key="2">
    <source>
        <dbReference type="EMBL" id="PRZ43157.1"/>
    </source>
</evidence>
<feature type="transmembrane region" description="Helical" evidence="1">
    <location>
        <begin position="43"/>
        <end position="61"/>
    </location>
</feature>
<keyword evidence="1" id="KW-1133">Transmembrane helix</keyword>